<organism evidence="1 2">
    <name type="scientific">Trifolium pratense</name>
    <name type="common">Red clover</name>
    <dbReference type="NCBI Taxonomy" id="57577"/>
    <lineage>
        <taxon>Eukaryota</taxon>
        <taxon>Viridiplantae</taxon>
        <taxon>Streptophyta</taxon>
        <taxon>Embryophyta</taxon>
        <taxon>Tracheophyta</taxon>
        <taxon>Spermatophyta</taxon>
        <taxon>Magnoliopsida</taxon>
        <taxon>eudicotyledons</taxon>
        <taxon>Gunneridae</taxon>
        <taxon>Pentapetalae</taxon>
        <taxon>rosids</taxon>
        <taxon>fabids</taxon>
        <taxon>Fabales</taxon>
        <taxon>Fabaceae</taxon>
        <taxon>Papilionoideae</taxon>
        <taxon>50 kb inversion clade</taxon>
        <taxon>NPAAA clade</taxon>
        <taxon>Hologalegina</taxon>
        <taxon>IRL clade</taxon>
        <taxon>Trifolieae</taxon>
        <taxon>Trifolium</taxon>
    </lineage>
</organism>
<evidence type="ECO:0000313" key="2">
    <source>
        <dbReference type="Proteomes" id="UP000236291"/>
    </source>
</evidence>
<protein>
    <submittedName>
        <fullName evidence="1">Uncharacterized protein</fullName>
    </submittedName>
</protein>
<name>A0A2K3JQ63_TRIPR</name>
<comment type="caution">
    <text evidence="1">The sequence shown here is derived from an EMBL/GenBank/DDBJ whole genome shotgun (WGS) entry which is preliminary data.</text>
</comment>
<gene>
    <name evidence="1" type="ORF">L195_g049741</name>
</gene>
<proteinExistence type="predicted"/>
<sequence length="69" mass="7720">RSDKTWWDDSSMILEEVVRHGESGGFKGAPWDKRLFFCMIPVSFDASQMLGGKESGGGLKAWLQYSFAS</sequence>
<feature type="non-terminal residue" evidence="1">
    <location>
        <position position="1"/>
    </location>
</feature>
<reference evidence="1 2" key="1">
    <citation type="journal article" date="2014" name="Am. J. Bot.">
        <title>Genome assembly and annotation for red clover (Trifolium pratense; Fabaceae).</title>
        <authorList>
            <person name="Istvanek J."/>
            <person name="Jaros M."/>
            <person name="Krenek A."/>
            <person name="Repkova J."/>
        </authorList>
    </citation>
    <scope>NUCLEOTIDE SEQUENCE [LARGE SCALE GENOMIC DNA]</scope>
    <source>
        <strain evidence="2">cv. Tatra</strain>
        <tissue evidence="1">Young leaves</tissue>
    </source>
</reference>
<dbReference type="EMBL" id="ASHM01074000">
    <property type="protein sequence ID" value="PNX56170.1"/>
    <property type="molecule type" value="Genomic_DNA"/>
</dbReference>
<evidence type="ECO:0000313" key="1">
    <source>
        <dbReference type="EMBL" id="PNX56170.1"/>
    </source>
</evidence>
<reference evidence="1 2" key="2">
    <citation type="journal article" date="2017" name="Front. Plant Sci.">
        <title>Gene Classification and Mining of Molecular Markers Useful in Red Clover (Trifolium pratense) Breeding.</title>
        <authorList>
            <person name="Istvanek J."/>
            <person name="Dluhosova J."/>
            <person name="Dluhos P."/>
            <person name="Patkova L."/>
            <person name="Nedelnik J."/>
            <person name="Repkova J."/>
        </authorList>
    </citation>
    <scope>NUCLEOTIDE SEQUENCE [LARGE SCALE GENOMIC DNA]</scope>
    <source>
        <strain evidence="2">cv. Tatra</strain>
        <tissue evidence="1">Young leaves</tissue>
    </source>
</reference>
<dbReference type="Proteomes" id="UP000236291">
    <property type="component" value="Unassembled WGS sequence"/>
</dbReference>
<accession>A0A2K3JQ63</accession>
<dbReference type="AlphaFoldDB" id="A0A2K3JQ63"/>